<evidence type="ECO:0008006" key="8">
    <source>
        <dbReference type="Google" id="ProtNLM"/>
    </source>
</evidence>
<feature type="non-terminal residue" evidence="6">
    <location>
        <position position="92"/>
    </location>
</feature>
<evidence type="ECO:0000256" key="4">
    <source>
        <dbReference type="ARBA" id="ARBA00023136"/>
    </source>
</evidence>
<keyword evidence="7" id="KW-1185">Reference proteome</keyword>
<dbReference type="PANTHER" id="PTHR23510">
    <property type="entry name" value="INNER MEMBRANE TRANSPORT PROTEIN YAJR"/>
    <property type="match status" value="1"/>
</dbReference>
<protein>
    <recommendedName>
        <fullName evidence="8">Membrane transporter</fullName>
    </recommendedName>
</protein>
<organism evidence="6 7">
    <name type="scientific">Pristionchus mayeri</name>
    <dbReference type="NCBI Taxonomy" id="1317129"/>
    <lineage>
        <taxon>Eukaryota</taxon>
        <taxon>Metazoa</taxon>
        <taxon>Ecdysozoa</taxon>
        <taxon>Nematoda</taxon>
        <taxon>Chromadorea</taxon>
        <taxon>Rhabditida</taxon>
        <taxon>Rhabditina</taxon>
        <taxon>Diplogasteromorpha</taxon>
        <taxon>Diplogasteroidea</taxon>
        <taxon>Neodiplogasteridae</taxon>
        <taxon>Pristionchus</taxon>
    </lineage>
</organism>
<evidence type="ECO:0000256" key="5">
    <source>
        <dbReference type="SAM" id="Phobius"/>
    </source>
</evidence>
<evidence type="ECO:0000313" key="7">
    <source>
        <dbReference type="Proteomes" id="UP001328107"/>
    </source>
</evidence>
<evidence type="ECO:0000256" key="2">
    <source>
        <dbReference type="ARBA" id="ARBA00022692"/>
    </source>
</evidence>
<comment type="caution">
    <text evidence="6">The sequence shown here is derived from an EMBL/GenBank/DDBJ whole genome shotgun (WGS) entry which is preliminary data.</text>
</comment>
<feature type="transmembrane region" description="Helical" evidence="5">
    <location>
        <begin position="66"/>
        <end position="88"/>
    </location>
</feature>
<dbReference type="PANTHER" id="PTHR23510:SF25">
    <property type="entry name" value="MFS DOMAIN-CONTAINING PROTEIN"/>
    <property type="match status" value="1"/>
</dbReference>
<accession>A0AAN5CMT1</accession>
<comment type="subcellular location">
    <subcellularLocation>
        <location evidence="1">Membrane</location>
        <topology evidence="1">Multi-pass membrane protein</topology>
    </subcellularLocation>
</comment>
<dbReference type="InterPro" id="IPR036259">
    <property type="entry name" value="MFS_trans_sf"/>
</dbReference>
<name>A0AAN5CMT1_9BILA</name>
<dbReference type="GO" id="GO:0005765">
    <property type="term" value="C:lysosomal membrane"/>
    <property type="evidence" value="ECO:0007669"/>
    <property type="project" value="TreeGrafter"/>
</dbReference>
<evidence type="ECO:0000256" key="1">
    <source>
        <dbReference type="ARBA" id="ARBA00004141"/>
    </source>
</evidence>
<keyword evidence="4 5" id="KW-0472">Membrane</keyword>
<gene>
    <name evidence="6" type="ORF">PMAYCL1PPCAC_17395</name>
</gene>
<reference evidence="7" key="1">
    <citation type="submission" date="2022-10" db="EMBL/GenBank/DDBJ databases">
        <title>Genome assembly of Pristionchus species.</title>
        <authorList>
            <person name="Yoshida K."/>
            <person name="Sommer R.J."/>
        </authorList>
    </citation>
    <scope>NUCLEOTIDE SEQUENCE [LARGE SCALE GENOMIC DNA]</scope>
    <source>
        <strain evidence="7">RS5460</strain>
    </source>
</reference>
<keyword evidence="2 5" id="KW-0812">Transmembrane</keyword>
<sequence>MTIHMVVTSFAIPFSSMSLDSIYSKIFGSMDQSVTQSIIVVADDIMSIVGPIYASTVFSSLGRDSIYYINGSVYIIATVTWFAAWKWLEPFN</sequence>
<proteinExistence type="predicted"/>
<evidence type="ECO:0000313" key="6">
    <source>
        <dbReference type="EMBL" id="GMR47200.1"/>
    </source>
</evidence>
<dbReference type="Proteomes" id="UP001328107">
    <property type="component" value="Unassembled WGS sequence"/>
</dbReference>
<dbReference type="AlphaFoldDB" id="A0AAN5CMT1"/>
<dbReference type="EMBL" id="BTRK01000004">
    <property type="protein sequence ID" value="GMR47200.1"/>
    <property type="molecule type" value="Genomic_DNA"/>
</dbReference>
<keyword evidence="3 5" id="KW-1133">Transmembrane helix</keyword>
<evidence type="ECO:0000256" key="3">
    <source>
        <dbReference type="ARBA" id="ARBA00022989"/>
    </source>
</evidence>
<dbReference type="InterPro" id="IPR051068">
    <property type="entry name" value="MFS_Domain-Containing_Protein"/>
</dbReference>
<dbReference type="SUPFAM" id="SSF103473">
    <property type="entry name" value="MFS general substrate transporter"/>
    <property type="match status" value="1"/>
</dbReference>